<proteinExistence type="predicted"/>
<sequence>MNVGTAADDYPARVDRFVGVFFGPGNPVWPDRDPNSSMGRRLTPYLQVLRAGDEVPIVLPRKNQQTRQSLAYVIPRDRRHAAAVADLLQAFVGPSHARFNGLPAKLSEDDPIDRAVLDFAGHSSIFVLASPRAFEKRMWDSLRLMQQAVAVRPHRAWHAPIPVGRLLAQFDLALASGANAASGAVLDQLAGTGALSAANLCHLRIKRLARLGRNSELLRLPDLVDVALTQPPTPVRDAILSAVFSTSLAEPLAAGDLRLARTRLIEVGAIVPALMDGSLADLSPQALTVLALASWIVDTVPLTGLFRQEPQFLAAMEGLAPDLVAHFRATDQEKELQRQLPAIAPRVSATTPTSWPQLIKAIAAEQDVGTVLEEEAWRNWTPAAEADRELATALEQFDDEAANRAWPFVGAFVDSDRYLHPAANAAREFLTNALTHGRFSPGDLAGIVALTEITLRASPDASKYAQLLDDLAAEASRWAGPDRATTVLDLADLVARTPCPDAEARLRLAYLLLRPLADHPTRLDADQVAFAARLSAELEVPLSWHQQPPNAAAGLGLAEVPAQELLLYSLDENVLDRVRTELAIQAPQARVTTSHDHVGSRQLKQWVRRADVIVMATRCATHAATGFIRANCRPETIVQEADGSGSASLLRAATIAMTRRPTESPGRR</sequence>
<dbReference type="EMBL" id="FMCW01000051">
    <property type="protein sequence ID" value="SCF21019.1"/>
    <property type="molecule type" value="Genomic_DNA"/>
</dbReference>
<accession>A0A1C4YJW6</accession>
<reference evidence="1 2" key="1">
    <citation type="submission" date="2016-06" db="EMBL/GenBank/DDBJ databases">
        <authorList>
            <person name="Kjaerup R.B."/>
            <person name="Dalgaard T.S."/>
            <person name="Juul-Madsen H.R."/>
        </authorList>
    </citation>
    <scope>NUCLEOTIDE SEQUENCE [LARGE SCALE GENOMIC DNA]</scope>
    <source>
        <strain evidence="1 2">DSM 45626</strain>
    </source>
</reference>
<evidence type="ECO:0000313" key="1">
    <source>
        <dbReference type="EMBL" id="SCF21019.1"/>
    </source>
</evidence>
<organism evidence="1 2">
    <name type="scientific">Micromonospora haikouensis</name>
    <dbReference type="NCBI Taxonomy" id="686309"/>
    <lineage>
        <taxon>Bacteria</taxon>
        <taxon>Bacillati</taxon>
        <taxon>Actinomycetota</taxon>
        <taxon>Actinomycetes</taxon>
        <taxon>Micromonosporales</taxon>
        <taxon>Micromonosporaceae</taxon>
        <taxon>Micromonospora</taxon>
    </lineage>
</organism>
<dbReference type="InterPro" id="IPR049807">
    <property type="entry name" value="DpdD-like"/>
</dbReference>
<gene>
    <name evidence="1" type="ORF">GA0070558_15123</name>
</gene>
<protein>
    <submittedName>
        <fullName evidence="1">Uncharacterized protein</fullName>
    </submittedName>
</protein>
<name>A0A1C4YJW6_9ACTN</name>
<dbReference type="Proteomes" id="UP000199375">
    <property type="component" value="Unassembled WGS sequence"/>
</dbReference>
<dbReference type="AlphaFoldDB" id="A0A1C4YJW6"/>
<evidence type="ECO:0000313" key="2">
    <source>
        <dbReference type="Proteomes" id="UP000199375"/>
    </source>
</evidence>
<dbReference type="RefSeq" id="WP_091286535.1">
    <property type="nucleotide sequence ID" value="NZ_FMCW01000051.1"/>
</dbReference>
<dbReference type="NCBIfam" id="NF041061">
    <property type="entry name" value="DpdD"/>
    <property type="match status" value="1"/>
</dbReference>